<comment type="caution">
    <text evidence="3">The sequence shown here is derived from an EMBL/GenBank/DDBJ whole genome shotgun (WGS) entry which is preliminary data.</text>
</comment>
<accession>A0ABQ7J4F3</accession>
<reference evidence="3 4" key="1">
    <citation type="journal article" date="2020" name="bioRxiv">
        <title>Metabolic contributions of an alphaproteobacterial endosymbiont in the apicomplexan Cardiosporidium cionae.</title>
        <authorList>
            <person name="Hunter E.S."/>
            <person name="Paight C.J."/>
            <person name="Lane C.E."/>
        </authorList>
    </citation>
    <scope>NUCLEOTIDE SEQUENCE [LARGE SCALE GENOMIC DNA]</scope>
    <source>
        <strain evidence="3">ESH_2018</strain>
    </source>
</reference>
<dbReference type="PANTHER" id="PTHR11373:SF4">
    <property type="entry name" value="DEOXYNUCLEOSIDE TRIPHOSPHATE TRIPHOSPHOHYDROLASE SAMHD1"/>
    <property type="match status" value="1"/>
</dbReference>
<dbReference type="Pfam" id="PF01966">
    <property type="entry name" value="HD"/>
    <property type="match status" value="1"/>
</dbReference>
<dbReference type="Gene3D" id="3.30.70.2760">
    <property type="match status" value="1"/>
</dbReference>
<feature type="region of interest" description="Disordered" evidence="1">
    <location>
        <begin position="410"/>
        <end position="432"/>
    </location>
</feature>
<dbReference type="PANTHER" id="PTHR11373">
    <property type="entry name" value="DEOXYNUCLEOSIDE TRIPHOSPHATE TRIPHOSPHOHYDROLASE"/>
    <property type="match status" value="1"/>
</dbReference>
<sequence>IAQLGACKYVYPGATHTRFEHSLGVGQLARELFKKLAAKLNFSCQYGETARLLKCVQIAGLCHDLGHGPYSHTFESYFLNYRKPVEEFWSHETMSLRIVDELIGPLIDKGELDLDDTDLKAIKYMIKGVSPFFNSDNGWDSLGLLTRASFDIVANKRNGLDVDKFDYLRRDASLIFPGANIPLLDSYRLLNHCAVIDGEIVYNIQDLQAVWMVYFNRYSLNTQIYTHRKVRALELMDIRYASSLSLPFEQRKNLERAKNLLSYFAYGRQPTNLYRFTSEVSITNPSNMQRVKEISTEEIVARFHPLLKEEDIIVDCNTLDYGLKGNDPFDYIKFYSPDDEEMAFHATEEKRGIFPKCFQECQIRLYCKENSKVEIAKQAFSDFCISYEVETPQCKGTKGSVEFSTFESPARTNSVKRQRMKGPSLLPSFNSS</sequence>
<dbReference type="Gene3D" id="1.10.3210.10">
    <property type="entry name" value="Hypothetical protein af1432"/>
    <property type="match status" value="1"/>
</dbReference>
<protein>
    <submittedName>
        <fullName evidence="3">Metal-dependent phosphohydrolase HD domain-containing protein</fullName>
    </submittedName>
</protein>
<dbReference type="InterPro" id="IPR003607">
    <property type="entry name" value="HD/PDEase_dom"/>
</dbReference>
<feature type="domain" description="HD" evidence="2">
    <location>
        <begin position="18"/>
        <end position="168"/>
    </location>
</feature>
<dbReference type="CDD" id="cd00077">
    <property type="entry name" value="HDc"/>
    <property type="match status" value="1"/>
</dbReference>
<dbReference type="PROSITE" id="PS51831">
    <property type="entry name" value="HD"/>
    <property type="match status" value="1"/>
</dbReference>
<dbReference type="EMBL" id="JADAQX010001227">
    <property type="protein sequence ID" value="KAF8817914.1"/>
    <property type="molecule type" value="Genomic_DNA"/>
</dbReference>
<dbReference type="InterPro" id="IPR006674">
    <property type="entry name" value="HD_domain"/>
</dbReference>
<proteinExistence type="predicted"/>
<dbReference type="SUPFAM" id="SSF109604">
    <property type="entry name" value="HD-domain/PDEase-like"/>
    <property type="match status" value="1"/>
</dbReference>
<organism evidence="3 4">
    <name type="scientific">Cardiosporidium cionae</name>
    <dbReference type="NCBI Taxonomy" id="476202"/>
    <lineage>
        <taxon>Eukaryota</taxon>
        <taxon>Sar</taxon>
        <taxon>Alveolata</taxon>
        <taxon>Apicomplexa</taxon>
        <taxon>Aconoidasida</taxon>
        <taxon>Nephromycida</taxon>
        <taxon>Cardiosporidium</taxon>
    </lineage>
</organism>
<dbReference type="Proteomes" id="UP000823046">
    <property type="component" value="Unassembled WGS sequence"/>
</dbReference>
<feature type="non-terminal residue" evidence="3">
    <location>
        <position position="1"/>
    </location>
</feature>
<name>A0ABQ7J4F3_9APIC</name>
<dbReference type="InterPro" id="IPR050135">
    <property type="entry name" value="dGTPase-like"/>
</dbReference>
<dbReference type="SMART" id="SM00471">
    <property type="entry name" value="HDc"/>
    <property type="match status" value="1"/>
</dbReference>
<evidence type="ECO:0000313" key="4">
    <source>
        <dbReference type="Proteomes" id="UP000823046"/>
    </source>
</evidence>
<keyword evidence="4" id="KW-1185">Reference proteome</keyword>
<evidence type="ECO:0000259" key="2">
    <source>
        <dbReference type="PROSITE" id="PS51831"/>
    </source>
</evidence>
<gene>
    <name evidence="3" type="ORF">IE077_000422</name>
</gene>
<evidence type="ECO:0000256" key="1">
    <source>
        <dbReference type="SAM" id="MobiDB-lite"/>
    </source>
</evidence>
<evidence type="ECO:0000313" key="3">
    <source>
        <dbReference type="EMBL" id="KAF8817914.1"/>
    </source>
</evidence>